<dbReference type="Gene3D" id="3.40.50.300">
    <property type="entry name" value="P-loop containing nucleotide triphosphate hydrolases"/>
    <property type="match status" value="1"/>
</dbReference>
<keyword evidence="6" id="KW-1185">Reference proteome</keyword>
<protein>
    <submittedName>
        <fullName evidence="5">Polyphosphate kinase 2 (PPK2 family)</fullName>
    </submittedName>
</protein>
<keyword evidence="2" id="KW-0808">Transferase</keyword>
<evidence type="ECO:0000259" key="4">
    <source>
        <dbReference type="Pfam" id="PF03976"/>
    </source>
</evidence>
<gene>
    <name evidence="5" type="ORF">GGQ98_000952</name>
</gene>
<name>A0A7W7AZP8_9SPHN</name>
<comment type="similarity">
    <text evidence="1">Belongs to the polyphosphate kinase 2 (PPK2) family. Class I subfamily.</text>
</comment>
<organism evidence="5 6">
    <name type="scientific">Sphingosinicella soli</name>
    <dbReference type="NCBI Taxonomy" id="333708"/>
    <lineage>
        <taxon>Bacteria</taxon>
        <taxon>Pseudomonadati</taxon>
        <taxon>Pseudomonadota</taxon>
        <taxon>Alphaproteobacteria</taxon>
        <taxon>Sphingomonadales</taxon>
        <taxon>Sphingosinicellaceae</taxon>
        <taxon>Sphingosinicella</taxon>
    </lineage>
</organism>
<dbReference type="InterPro" id="IPR022488">
    <property type="entry name" value="PPK2-related"/>
</dbReference>
<comment type="caution">
    <text evidence="5">The sequence shown here is derived from an EMBL/GenBank/DDBJ whole genome shotgun (WGS) entry which is preliminary data.</text>
</comment>
<evidence type="ECO:0000313" key="5">
    <source>
        <dbReference type="EMBL" id="MBB4631344.1"/>
    </source>
</evidence>
<dbReference type="PANTHER" id="PTHR34383:SF3">
    <property type="entry name" value="POLYPHOSPHATE:AMP PHOSPHOTRANSFERASE"/>
    <property type="match status" value="1"/>
</dbReference>
<dbReference type="Proteomes" id="UP000566324">
    <property type="component" value="Unassembled WGS sequence"/>
</dbReference>
<keyword evidence="3 5" id="KW-0418">Kinase</keyword>
<sequence>MKPPSLHRLPPLEKVSNGRYDAALKTVQDRLAAVQASCIGRRRRAVVAVEGLDAAGKGGFIQRLTAPWDPRFYDVQPIKAPDAEEKAHHYLWRFWQKLPSHGEVNIFDRTWYGRVLVERVEGFASEAEWRRAYDEINAFEKMLVDDGAVLIKLFFTVSQKEQDERLVERLEAPAKRWKVSPEDFRNRLKRDAYVEAAEDMFARTHTPHAPWTIIDGEHKKSARIAALNLVADRLSEGLDLSPPPLSADIVKSARAAFGKKLNLG</sequence>
<dbReference type="AlphaFoldDB" id="A0A7W7AZP8"/>
<dbReference type="GO" id="GO:0008976">
    <property type="term" value="F:polyphosphate kinase activity"/>
    <property type="evidence" value="ECO:0007669"/>
    <property type="project" value="InterPro"/>
</dbReference>
<dbReference type="PANTHER" id="PTHR34383">
    <property type="entry name" value="POLYPHOSPHATE:AMP PHOSPHOTRANSFERASE-RELATED"/>
    <property type="match status" value="1"/>
</dbReference>
<evidence type="ECO:0000256" key="2">
    <source>
        <dbReference type="ARBA" id="ARBA00022679"/>
    </source>
</evidence>
<dbReference type="InterPro" id="IPR027417">
    <property type="entry name" value="P-loop_NTPase"/>
</dbReference>
<evidence type="ECO:0000313" key="6">
    <source>
        <dbReference type="Proteomes" id="UP000566324"/>
    </source>
</evidence>
<dbReference type="PIRSF" id="PIRSF028756">
    <property type="entry name" value="PPK2_prd"/>
    <property type="match status" value="1"/>
</dbReference>
<dbReference type="InterPro" id="IPR016898">
    <property type="entry name" value="Polyphosphate_phosphotransfera"/>
</dbReference>
<proteinExistence type="inferred from homology"/>
<reference evidence="5 6" key="1">
    <citation type="submission" date="2020-08" db="EMBL/GenBank/DDBJ databases">
        <title>Genomic Encyclopedia of Type Strains, Phase IV (KMG-IV): sequencing the most valuable type-strain genomes for metagenomic binning, comparative biology and taxonomic classification.</title>
        <authorList>
            <person name="Goeker M."/>
        </authorList>
    </citation>
    <scope>NUCLEOTIDE SEQUENCE [LARGE SCALE GENOMIC DNA]</scope>
    <source>
        <strain evidence="5 6">DSM 17328</strain>
    </source>
</reference>
<feature type="domain" description="Polyphosphate kinase-2-related" evidence="4">
    <location>
        <begin position="15"/>
        <end position="234"/>
    </location>
</feature>
<dbReference type="RefSeq" id="WP_184065872.1">
    <property type="nucleotide sequence ID" value="NZ_JACHNZ010000008.1"/>
</dbReference>
<dbReference type="SUPFAM" id="SSF52540">
    <property type="entry name" value="P-loop containing nucleoside triphosphate hydrolases"/>
    <property type="match status" value="1"/>
</dbReference>
<evidence type="ECO:0000256" key="3">
    <source>
        <dbReference type="ARBA" id="ARBA00022777"/>
    </source>
</evidence>
<evidence type="ECO:0000256" key="1">
    <source>
        <dbReference type="ARBA" id="ARBA00009924"/>
    </source>
</evidence>
<accession>A0A7W7AZP8</accession>
<dbReference type="EMBL" id="JACHNZ010000008">
    <property type="protein sequence ID" value="MBB4631344.1"/>
    <property type="molecule type" value="Genomic_DNA"/>
</dbReference>
<dbReference type="Pfam" id="PF03976">
    <property type="entry name" value="PPK2"/>
    <property type="match status" value="1"/>
</dbReference>